<name>A0A8S1N2H2_9CILI</name>
<dbReference type="OrthoDB" id="7923847at2759"/>
<dbReference type="Proteomes" id="UP000692954">
    <property type="component" value="Unassembled WGS sequence"/>
</dbReference>
<dbReference type="EMBL" id="CAJJDN010000046">
    <property type="protein sequence ID" value="CAD8084301.1"/>
    <property type="molecule type" value="Genomic_DNA"/>
</dbReference>
<keyword evidence="4" id="KW-1185">Reference proteome</keyword>
<dbReference type="PANTHER" id="PTHR46344:SF27">
    <property type="entry name" value="KELCH REPEAT SUPERFAMILY PROTEIN"/>
    <property type="match status" value="1"/>
</dbReference>
<sequence length="760" mass="89373">MSFRDLENPEQAVFISQDLLNESFSQMSQEQNADQQQEFANNNENYPQFSQTQNSHILSEIINTPSQPKIQAKKSTLLPQSGGLFSYLIDNQSRIYDIFQNFLHRLFQYYFIKKVMDQNIIQNYIDLQAVKRKLNYVQQVYNQTFCALKNSIQYYQDKILILTSEIDKEDPYSLLTQHEIDLRRGLHDFYQFIDSEDLLTSSKGMGGSQNISQYKTIQIEVFNPADLNSLDRVAQFVLNSLELEQINITPIQLLNDDLSLNLLKVTMQLLQIWQHLFRFLNQNDVTNIQFNYEVDQANHNAAIVAAQTFLLVPLDIANKILKGQHRELINYHLNSNNTLPLKEEYEKKREEKSQAKLQNTLHFDKSDNIIKIADDALTNEAENFSFSNAEHSLMEEQSDQQQTIQKYNNKYQLNSEQYKQTILDQAVELSFKGKINESHLLDIQPPKHRSYIAESGQQLLRITPITICTLNCSKPNIEFNHVNYFTDPQKQFLHYFKPNTKYFFQWQLDAENVQKIVCDVEHQFTNELISFSTKEGIIFLFNPFSQTADNTFYRYNEQTSILQALPKMIEKKRNFRVAQVGNYIYLIGGENQQQQVTNSCERFSLKTLEWQKIKSFQTPLTKVNLAVFQQRYLVRFGGLNRFDHFDKTVEKYDTKRHKWYPLKLTSGQDQIFKLNSVCLQVNFNSILIFGGQNDNDHCDSTIQLLTINEIDKKKNEYDAHLQELNVQQQLLSFIGQYDLNVYYQHDRIYLFRKNYSSLLL</sequence>
<dbReference type="AlphaFoldDB" id="A0A8S1N2H2"/>
<dbReference type="Pfam" id="PF01344">
    <property type="entry name" value="Kelch_1"/>
    <property type="match status" value="1"/>
</dbReference>
<evidence type="ECO:0000313" key="3">
    <source>
        <dbReference type="EMBL" id="CAD8084301.1"/>
    </source>
</evidence>
<dbReference type="PANTHER" id="PTHR46344">
    <property type="entry name" value="OS02G0202900 PROTEIN"/>
    <property type="match status" value="1"/>
</dbReference>
<dbReference type="SMART" id="SM00612">
    <property type="entry name" value="Kelch"/>
    <property type="match status" value="2"/>
</dbReference>
<evidence type="ECO:0008006" key="5">
    <source>
        <dbReference type="Google" id="ProtNLM"/>
    </source>
</evidence>
<proteinExistence type="predicted"/>
<evidence type="ECO:0000313" key="4">
    <source>
        <dbReference type="Proteomes" id="UP000692954"/>
    </source>
</evidence>
<accession>A0A8S1N2H2</accession>
<keyword evidence="2" id="KW-0677">Repeat</keyword>
<protein>
    <recommendedName>
        <fullName evidence="5">Kelch motif family protein</fullName>
    </recommendedName>
</protein>
<evidence type="ECO:0000256" key="2">
    <source>
        <dbReference type="ARBA" id="ARBA00022737"/>
    </source>
</evidence>
<gene>
    <name evidence="3" type="ORF">PSON_ATCC_30995.1.T0460194</name>
</gene>
<organism evidence="3 4">
    <name type="scientific">Paramecium sonneborni</name>
    <dbReference type="NCBI Taxonomy" id="65129"/>
    <lineage>
        <taxon>Eukaryota</taxon>
        <taxon>Sar</taxon>
        <taxon>Alveolata</taxon>
        <taxon>Ciliophora</taxon>
        <taxon>Intramacronucleata</taxon>
        <taxon>Oligohymenophorea</taxon>
        <taxon>Peniculida</taxon>
        <taxon>Parameciidae</taxon>
        <taxon>Paramecium</taxon>
    </lineage>
</organism>
<dbReference type="InterPro" id="IPR006652">
    <property type="entry name" value="Kelch_1"/>
</dbReference>
<comment type="caution">
    <text evidence="3">The sequence shown here is derived from an EMBL/GenBank/DDBJ whole genome shotgun (WGS) entry which is preliminary data.</text>
</comment>
<evidence type="ECO:0000256" key="1">
    <source>
        <dbReference type="ARBA" id="ARBA00022441"/>
    </source>
</evidence>
<keyword evidence="1" id="KW-0880">Kelch repeat</keyword>
<reference evidence="3" key="1">
    <citation type="submission" date="2021-01" db="EMBL/GenBank/DDBJ databases">
        <authorList>
            <consortium name="Genoscope - CEA"/>
            <person name="William W."/>
        </authorList>
    </citation>
    <scope>NUCLEOTIDE SEQUENCE</scope>
</reference>